<dbReference type="Pfam" id="PF02465">
    <property type="entry name" value="FliD_N"/>
    <property type="match status" value="1"/>
</dbReference>
<keyword evidence="5" id="KW-0964">Secreted</keyword>
<comment type="similarity">
    <text evidence="1 5">Belongs to the FliD family.</text>
</comment>
<keyword evidence="4 5" id="KW-0975">Bacterial flagellum</keyword>
<proteinExistence type="inferred from homology"/>
<dbReference type="PANTHER" id="PTHR30288">
    <property type="entry name" value="FLAGELLAR CAP/ASSEMBLY PROTEIN FLID"/>
    <property type="match status" value="1"/>
</dbReference>
<evidence type="ECO:0000313" key="8">
    <source>
        <dbReference type="EMBL" id="QGY39552.1"/>
    </source>
</evidence>
<feature type="coiled-coil region" evidence="5">
    <location>
        <begin position="516"/>
        <end position="543"/>
    </location>
</feature>
<dbReference type="AlphaFoldDB" id="A0A6I6JGQ6"/>
<gene>
    <name evidence="8" type="primary">fliD</name>
    <name evidence="8" type="ORF">GM415_05275</name>
</gene>
<dbReference type="InterPro" id="IPR040026">
    <property type="entry name" value="FliD"/>
</dbReference>
<dbReference type="GO" id="GO:0009421">
    <property type="term" value="C:bacterial-type flagellum filament cap"/>
    <property type="evidence" value="ECO:0007669"/>
    <property type="project" value="InterPro"/>
</dbReference>
<dbReference type="Pfam" id="PF07195">
    <property type="entry name" value="FliD_C"/>
    <property type="match status" value="1"/>
</dbReference>
<evidence type="ECO:0000313" key="9">
    <source>
        <dbReference type="Proteomes" id="UP000428328"/>
    </source>
</evidence>
<dbReference type="PANTHER" id="PTHR30288:SF0">
    <property type="entry name" value="FLAGELLAR HOOK-ASSOCIATED PROTEIN 2"/>
    <property type="match status" value="1"/>
</dbReference>
<organism evidence="8 9">
    <name type="scientific">Pseudodesulfovibrio cashew</name>
    <dbReference type="NCBI Taxonomy" id="2678688"/>
    <lineage>
        <taxon>Bacteria</taxon>
        <taxon>Pseudomonadati</taxon>
        <taxon>Thermodesulfobacteriota</taxon>
        <taxon>Desulfovibrionia</taxon>
        <taxon>Desulfovibrionales</taxon>
        <taxon>Desulfovibrionaceae</taxon>
    </lineage>
</organism>
<dbReference type="GO" id="GO:0071973">
    <property type="term" value="P:bacterial-type flagellum-dependent cell motility"/>
    <property type="evidence" value="ECO:0007669"/>
    <property type="project" value="TreeGrafter"/>
</dbReference>
<dbReference type="GO" id="GO:0005576">
    <property type="term" value="C:extracellular region"/>
    <property type="evidence" value="ECO:0007669"/>
    <property type="project" value="UniProtKB-SubCell"/>
</dbReference>
<name>A0A6I6JGQ6_9BACT</name>
<dbReference type="Proteomes" id="UP000428328">
    <property type="component" value="Chromosome"/>
</dbReference>
<dbReference type="KEGG" id="psel:GM415_05275"/>
<dbReference type="InterPro" id="IPR010809">
    <property type="entry name" value="FliD_C"/>
</dbReference>
<comment type="subcellular location">
    <subcellularLocation>
        <location evidence="5">Secreted</location>
    </subcellularLocation>
    <subcellularLocation>
        <location evidence="5">Bacterial flagellum</location>
    </subcellularLocation>
</comment>
<reference evidence="8 9" key="1">
    <citation type="submission" date="2019-11" db="EMBL/GenBank/DDBJ databases">
        <authorList>
            <person name="Zheng R.K."/>
            <person name="Sun C.M."/>
        </authorList>
    </citation>
    <scope>NUCLEOTIDE SEQUENCE [LARGE SCALE GENOMIC DNA]</scope>
    <source>
        <strain evidence="8 9">SRB007</strain>
    </source>
</reference>
<evidence type="ECO:0000256" key="3">
    <source>
        <dbReference type="ARBA" id="ARBA00023054"/>
    </source>
</evidence>
<evidence type="ECO:0000256" key="5">
    <source>
        <dbReference type="RuleBase" id="RU362066"/>
    </source>
</evidence>
<accession>A0A6I6JGQ6</accession>
<evidence type="ECO:0000259" key="6">
    <source>
        <dbReference type="Pfam" id="PF02465"/>
    </source>
</evidence>
<dbReference type="RefSeq" id="WP_158946778.1">
    <property type="nucleotide sequence ID" value="NZ_CP046400.1"/>
</dbReference>
<dbReference type="EMBL" id="CP046400">
    <property type="protein sequence ID" value="QGY39552.1"/>
    <property type="molecule type" value="Genomic_DNA"/>
</dbReference>
<feature type="coiled-coil region" evidence="5">
    <location>
        <begin position="52"/>
        <end position="86"/>
    </location>
</feature>
<dbReference type="GO" id="GO:0009424">
    <property type="term" value="C:bacterial-type flagellum hook"/>
    <property type="evidence" value="ECO:0007669"/>
    <property type="project" value="UniProtKB-UniRule"/>
</dbReference>
<keyword evidence="8" id="KW-0966">Cell projection</keyword>
<keyword evidence="8" id="KW-0969">Cilium</keyword>
<protein>
    <recommendedName>
        <fullName evidence="5">Flagellar hook-associated protein 2</fullName>
        <shortName evidence="5">HAP2</shortName>
    </recommendedName>
    <alternativeName>
        <fullName evidence="5">Flagellar cap protein</fullName>
    </alternativeName>
</protein>
<dbReference type="InterPro" id="IPR003481">
    <property type="entry name" value="FliD_N"/>
</dbReference>
<comment type="function">
    <text evidence="5">Required for morphogenesis and for the elongation of the flagellar filament by facilitating polymerization of the flagellin monomers at the tip of growing filament. Forms a capping structure, which prevents flagellin subunits (transported through the central channel of the flagellum) from leaking out without polymerization at the distal end.</text>
</comment>
<keyword evidence="3 5" id="KW-0175">Coiled coil</keyword>
<comment type="subunit">
    <text evidence="2 5">Homopentamer.</text>
</comment>
<evidence type="ECO:0000256" key="2">
    <source>
        <dbReference type="ARBA" id="ARBA00011255"/>
    </source>
</evidence>
<keyword evidence="9" id="KW-1185">Reference proteome</keyword>
<evidence type="ECO:0000256" key="1">
    <source>
        <dbReference type="ARBA" id="ARBA00009764"/>
    </source>
</evidence>
<evidence type="ECO:0000259" key="7">
    <source>
        <dbReference type="Pfam" id="PF07195"/>
    </source>
</evidence>
<keyword evidence="8" id="KW-0282">Flagellum</keyword>
<sequence>MGYVSSVSSSVSSYEPVTTSGEISFSGLGNGTDFSEIIDATIDAESFQLEAYEAQQEENEYIIDILEELEEAIDDFNETLDDIDEPDEFYSLLGECSSDEVEVDVDGEAEEGTHTIVVNQLALNDVWVSNDQGYDSEDTVIASEATTLEVEFQGETISIDVAAGTTLNGLVTTINGSVDARDKFEADLMYDGSSYYFVLNSTDAGADNVITVTDTGSLTGMSVDGFVNTQTGQNAQIKVDGFPVDEDAWIERDTNSIDDVVDGITFELKETTDSDGVIVTVEYDTDEMFDTITEFVEGLNQIILDLQLITGRVTEEEDSDEETYTLNSYALDIMYSEIKSIISSGALGFQYYDEDEGGDYYSSLSQIGFYTDTDEDSDTYGQLLLDEDELEEALDTDPEAVAQLFAARAEGESDSSDFQVISVIDTVTPAGDHTVEYTVEGGEITSATIDGEEASVDGWTILGTGSSAKGLYLSIANQADGDYSGTARVKQGKIGELSDALDNYTNEESGTLAILIENYEDSVDSLDNQIYNEEKRLDSLETSLQRKYSALDSLLSTYETQADTLSSLLSSSS</sequence>
<feature type="domain" description="Flagellar hook-associated protein 2 C-terminal" evidence="7">
    <location>
        <begin position="232"/>
        <end position="558"/>
    </location>
</feature>
<feature type="domain" description="Flagellar hook-associated protein 2 N-terminal" evidence="6">
    <location>
        <begin position="31"/>
        <end position="124"/>
    </location>
</feature>
<evidence type="ECO:0000256" key="4">
    <source>
        <dbReference type="ARBA" id="ARBA00023143"/>
    </source>
</evidence>
<dbReference type="GO" id="GO:0007155">
    <property type="term" value="P:cell adhesion"/>
    <property type="evidence" value="ECO:0007669"/>
    <property type="project" value="InterPro"/>
</dbReference>